<dbReference type="EMBL" id="LCQD01000001">
    <property type="protein sequence ID" value="KKW13404.1"/>
    <property type="molecule type" value="Genomic_DNA"/>
</dbReference>
<gene>
    <name evidence="1" type="ORF">UY48_C0001G0025</name>
</gene>
<evidence type="ECO:0000313" key="1">
    <source>
        <dbReference type="EMBL" id="KKW13404.1"/>
    </source>
</evidence>
<comment type="caution">
    <text evidence="1">The sequence shown here is derived from an EMBL/GenBank/DDBJ whole genome shotgun (WGS) entry which is preliminary data.</text>
</comment>
<sequence length="151" mass="17139">MAENPRGIGKLLRKLDSLEGMAIAVRALRAGALHVKGKIARYPPSSIANSPGQRRWYERGYGPRWRRRDNSIGGSKTSETLGRRWTIGERSSGFQQVIGNNVSYGPYVQSEEKQARFHRARGWLTDEKVIDQEEKTILKFIKDEIDKALAQ</sequence>
<protein>
    <recommendedName>
        <fullName evidence="3">HK97 gp10 family phage protein</fullName>
    </recommendedName>
</protein>
<dbReference type="Proteomes" id="UP000034588">
    <property type="component" value="Unassembled WGS sequence"/>
</dbReference>
<organism evidence="1 2">
    <name type="scientific">Candidatus Gottesmanbacteria bacterium GW2011_GWB1_49_7</name>
    <dbReference type="NCBI Taxonomy" id="1618448"/>
    <lineage>
        <taxon>Bacteria</taxon>
        <taxon>Candidatus Gottesmaniibacteriota</taxon>
    </lineage>
</organism>
<reference evidence="1 2" key="1">
    <citation type="journal article" date="2015" name="Nature">
        <title>rRNA introns, odd ribosomes, and small enigmatic genomes across a large radiation of phyla.</title>
        <authorList>
            <person name="Brown C.T."/>
            <person name="Hug L.A."/>
            <person name="Thomas B.C."/>
            <person name="Sharon I."/>
            <person name="Castelle C.J."/>
            <person name="Singh A."/>
            <person name="Wilkins M.J."/>
            <person name="Williams K.H."/>
            <person name="Banfield J.F."/>
        </authorList>
    </citation>
    <scope>NUCLEOTIDE SEQUENCE [LARGE SCALE GENOMIC DNA]</scope>
</reference>
<evidence type="ECO:0000313" key="2">
    <source>
        <dbReference type="Proteomes" id="UP000034588"/>
    </source>
</evidence>
<accession>A0A0G1Z3N3</accession>
<dbReference type="AlphaFoldDB" id="A0A0G1Z3N3"/>
<evidence type="ECO:0008006" key="3">
    <source>
        <dbReference type="Google" id="ProtNLM"/>
    </source>
</evidence>
<proteinExistence type="predicted"/>
<name>A0A0G1Z3N3_9BACT</name>